<keyword evidence="1 11" id="KW-0963">Cytoplasm</keyword>
<comment type="catalytic activity">
    <reaction evidence="9 11">
        <text>ATP + H2O = ADP + phosphate + H(+)</text>
        <dbReference type="Rhea" id="RHEA:13065"/>
        <dbReference type="ChEBI" id="CHEBI:15377"/>
        <dbReference type="ChEBI" id="CHEBI:15378"/>
        <dbReference type="ChEBI" id="CHEBI:30616"/>
        <dbReference type="ChEBI" id="CHEBI:43474"/>
        <dbReference type="ChEBI" id="CHEBI:456216"/>
    </reaction>
</comment>
<evidence type="ECO:0000256" key="6">
    <source>
        <dbReference type="ARBA" id="ARBA00022840"/>
    </source>
</evidence>
<dbReference type="PROSITE" id="PS00211">
    <property type="entry name" value="ABC_TRANSPORTER_1"/>
    <property type="match status" value="1"/>
</dbReference>
<dbReference type="InterPro" id="IPR037118">
    <property type="entry name" value="Val-tRNA_synth_C_sf"/>
</dbReference>
<dbReference type="SUPFAM" id="SSF52540">
    <property type="entry name" value="P-loop containing nucleoside triphosphate hydrolases"/>
    <property type="match status" value="2"/>
</dbReference>
<dbReference type="PANTHER" id="PTHR42855">
    <property type="entry name" value="ABC TRANSPORTER ATP-BINDING SUBUNIT"/>
    <property type="match status" value="1"/>
</dbReference>
<dbReference type="GO" id="GO:0003677">
    <property type="term" value="F:DNA binding"/>
    <property type="evidence" value="ECO:0007669"/>
    <property type="project" value="UniProtKB-UniRule"/>
</dbReference>
<dbReference type="InterPro" id="IPR032524">
    <property type="entry name" value="ABC_tran_C"/>
</dbReference>
<dbReference type="Pfam" id="PF16326">
    <property type="entry name" value="ABC_tran_CTD"/>
    <property type="match status" value="1"/>
</dbReference>
<dbReference type="InterPro" id="IPR051309">
    <property type="entry name" value="ABCF_ATPase"/>
</dbReference>
<gene>
    <name evidence="11" type="primary">uup</name>
    <name evidence="13" type="ORF">DEW08_15900</name>
</gene>
<dbReference type="OrthoDB" id="9762369at2"/>
<dbReference type="EMBL" id="CP029353">
    <property type="protein sequence ID" value="AWK87503.1"/>
    <property type="molecule type" value="Genomic_DNA"/>
</dbReference>
<dbReference type="SMART" id="SM00382">
    <property type="entry name" value="AAA"/>
    <property type="match status" value="2"/>
</dbReference>
<dbReference type="CDD" id="cd03221">
    <property type="entry name" value="ABCF_EF-3"/>
    <property type="match status" value="2"/>
</dbReference>
<dbReference type="GO" id="GO:0016887">
    <property type="term" value="F:ATP hydrolysis activity"/>
    <property type="evidence" value="ECO:0007669"/>
    <property type="project" value="UniProtKB-UniRule"/>
</dbReference>
<evidence type="ECO:0000256" key="1">
    <source>
        <dbReference type="ARBA" id="ARBA00022490"/>
    </source>
</evidence>
<dbReference type="GO" id="GO:0006281">
    <property type="term" value="P:DNA repair"/>
    <property type="evidence" value="ECO:0007669"/>
    <property type="project" value="UniProtKB-KW"/>
</dbReference>
<keyword evidence="13" id="KW-0648">Protein biosynthesis</keyword>
<feature type="binding site" evidence="11">
    <location>
        <begin position="323"/>
        <end position="330"/>
    </location>
    <ligand>
        <name>ATP</name>
        <dbReference type="ChEBI" id="CHEBI:30616"/>
        <label>2</label>
    </ligand>
</feature>
<dbReference type="Gene3D" id="1.10.287.380">
    <property type="entry name" value="Valyl-tRNA synthetase, C-terminal domain"/>
    <property type="match status" value="1"/>
</dbReference>
<keyword evidence="5 11" id="KW-0378">Hydrolase</keyword>
<keyword evidence="6 11" id="KW-0067">ATP-binding</keyword>
<dbReference type="InterPro" id="IPR017871">
    <property type="entry name" value="ABC_transporter-like_CS"/>
</dbReference>
<comment type="similarity">
    <text evidence="10 11">Belongs to the ABC transporter superfamily. ABCF family. Uup subfamily.</text>
</comment>
<dbReference type="InterPro" id="IPR043686">
    <property type="entry name" value="Uup"/>
</dbReference>
<keyword evidence="7 11" id="KW-0238">DNA-binding</keyword>
<dbReference type="InterPro" id="IPR003593">
    <property type="entry name" value="AAA+_ATPase"/>
</dbReference>
<dbReference type="Proteomes" id="UP000245629">
    <property type="component" value="Chromosome 2"/>
</dbReference>
<dbReference type="GO" id="GO:0005524">
    <property type="term" value="F:ATP binding"/>
    <property type="evidence" value="ECO:0007669"/>
    <property type="project" value="UniProtKB-UniRule"/>
</dbReference>
<dbReference type="PANTHER" id="PTHR42855:SF1">
    <property type="entry name" value="ABC TRANSPORTER DOMAIN-CONTAINING PROTEIN"/>
    <property type="match status" value="1"/>
</dbReference>
<proteinExistence type="inferred from homology"/>
<feature type="binding site" evidence="11">
    <location>
        <begin position="40"/>
        <end position="47"/>
    </location>
    <ligand>
        <name>ATP</name>
        <dbReference type="ChEBI" id="CHEBI:30616"/>
        <label>1</label>
    </ligand>
</feature>
<sequence length="609" mass="66616">MAPPAPITALQGVSVTFGGRPLFEGIDLSIGRGDKACLVGRNGSGKSTLMKVLAGMVHPDAGTVFTQPGARIAYLPQEPDFTGCATVHDYVAGGLPAGEQDEAHRVDAVLDRLQVAGDRDPRTLSGGESRRTALARTLVGNPDVMLLDEPTNHLDLPTIEWLEEELLAYRGGLLLISHDRAFLNRLARRTLWLDRGTVRATDRGFSEFEVWQAEVFEAEEIAAQKLDRKIDSEMKWLREGISARRTRNMGRVRALLDLRTERSERIKGGQQAKLAIAEAERGGRLVIEAEGISKGFDTAAGRKTIVRGFSTRILRGDRVGLIGPNGAGKSTLLKMLTGQLAPDEGTVRLGTNLETAYFDQRREGLDPEDTIRRVLCPFGGDAVVVNGQSRHVAGYIRDFLFDTRQLDSPVKALSGGERNRLLLARLFAKPSNMMILDEPTNDLDMDTLDLLEEVLGDYQGTLLLVSHDRDFLDRLVTSTIALEGDGTATEYAGGYSDYLVQRPERKAAAPAAAAKPKPAAAVAPAKPRGKLSYKDQRELDELPARLDRLAAEVAKLEAALADPDLFARDAARFQKTSDQLQAKQAELSVAEERWLELEALREELEGGRP</sequence>
<dbReference type="HAMAP" id="MF_00848">
    <property type="entry name" value="Uup"/>
    <property type="match status" value="1"/>
</dbReference>
<dbReference type="Pfam" id="PF00005">
    <property type="entry name" value="ABC_tran"/>
    <property type="match status" value="2"/>
</dbReference>
<evidence type="ECO:0000256" key="11">
    <source>
        <dbReference type="HAMAP-Rule" id="MF_00848"/>
    </source>
</evidence>
<comment type="subcellular location">
    <subcellularLocation>
        <location evidence="11">Cytoplasm</location>
    </subcellularLocation>
    <text evidence="11">Associates with ribosomes.</text>
</comment>
<dbReference type="FunFam" id="3.40.50.300:FF:000309">
    <property type="entry name" value="ABC transporter ATP-binding protein"/>
    <property type="match status" value="1"/>
</dbReference>
<accession>A0A2S2CSK3</accession>
<dbReference type="RefSeq" id="WP_109328726.1">
    <property type="nucleotide sequence ID" value="NZ_CP029353.1"/>
</dbReference>
<evidence type="ECO:0000256" key="10">
    <source>
        <dbReference type="ARBA" id="ARBA00061478"/>
    </source>
</evidence>
<name>A0A2S2CSK3_9PROT</name>
<evidence type="ECO:0000256" key="8">
    <source>
        <dbReference type="ARBA" id="ARBA00023204"/>
    </source>
</evidence>
<evidence type="ECO:0000313" key="14">
    <source>
        <dbReference type="Proteomes" id="UP000245629"/>
    </source>
</evidence>
<feature type="domain" description="ABC transporter" evidence="12">
    <location>
        <begin position="8"/>
        <end position="220"/>
    </location>
</feature>
<evidence type="ECO:0000256" key="5">
    <source>
        <dbReference type="ARBA" id="ARBA00022801"/>
    </source>
</evidence>
<dbReference type="GO" id="GO:0005737">
    <property type="term" value="C:cytoplasm"/>
    <property type="evidence" value="ECO:0007669"/>
    <property type="project" value="UniProtKB-SubCell"/>
</dbReference>
<dbReference type="KEGG" id="azz:DEW08_15900"/>
<keyword evidence="8 11" id="KW-0234">DNA repair</keyword>
<evidence type="ECO:0000256" key="4">
    <source>
        <dbReference type="ARBA" id="ARBA00022763"/>
    </source>
</evidence>
<dbReference type="PROSITE" id="PS50893">
    <property type="entry name" value="ABC_TRANSPORTER_2"/>
    <property type="match status" value="2"/>
</dbReference>
<evidence type="ECO:0000256" key="7">
    <source>
        <dbReference type="ARBA" id="ARBA00023125"/>
    </source>
</evidence>
<dbReference type="InterPro" id="IPR027417">
    <property type="entry name" value="P-loop_NTPase"/>
</dbReference>
<dbReference type="InterPro" id="IPR003439">
    <property type="entry name" value="ABC_transporter-like_ATP-bd"/>
</dbReference>
<keyword evidence="13" id="KW-0251">Elongation factor</keyword>
<dbReference type="AlphaFoldDB" id="A0A2S2CSK3"/>
<evidence type="ECO:0000256" key="9">
    <source>
        <dbReference type="ARBA" id="ARBA00049360"/>
    </source>
</evidence>
<evidence type="ECO:0000313" key="13">
    <source>
        <dbReference type="EMBL" id="AWK87503.1"/>
    </source>
</evidence>
<dbReference type="Gene3D" id="3.40.50.300">
    <property type="entry name" value="P-loop containing nucleotide triphosphate hydrolases"/>
    <property type="match status" value="2"/>
</dbReference>
<keyword evidence="3 11" id="KW-0547">Nucleotide-binding</keyword>
<organism evidence="13 14">
    <name type="scientific">Azospirillum thermophilum</name>
    <dbReference type="NCBI Taxonomy" id="2202148"/>
    <lineage>
        <taxon>Bacteria</taxon>
        <taxon>Pseudomonadati</taxon>
        <taxon>Pseudomonadota</taxon>
        <taxon>Alphaproteobacteria</taxon>
        <taxon>Rhodospirillales</taxon>
        <taxon>Azospirillaceae</taxon>
        <taxon>Azospirillum</taxon>
    </lineage>
</organism>
<dbReference type="EC" id="3.6.1.-" evidence="11"/>
<evidence type="ECO:0000259" key="12">
    <source>
        <dbReference type="PROSITE" id="PS50893"/>
    </source>
</evidence>
<evidence type="ECO:0000256" key="3">
    <source>
        <dbReference type="ARBA" id="ARBA00022741"/>
    </source>
</evidence>
<protein>
    <recommendedName>
        <fullName evidence="11">ATP-binding protein Uup</fullName>
        <ecNumber evidence="11">3.6.1.-</ecNumber>
    </recommendedName>
</protein>
<feature type="coiled-coil region" evidence="11">
    <location>
        <begin position="539"/>
        <end position="593"/>
    </location>
</feature>
<reference evidence="14" key="1">
    <citation type="submission" date="2018-05" db="EMBL/GenBank/DDBJ databases">
        <title>Azospirillum thermophila sp. nov., a novel isolated from hot spring.</title>
        <authorList>
            <person name="Zhao Z."/>
        </authorList>
    </citation>
    <scope>NUCLEOTIDE SEQUENCE [LARGE SCALE GENOMIC DNA]</scope>
    <source>
        <strain evidence="14">CFH 70021</strain>
    </source>
</reference>
<feature type="domain" description="ABC transporter" evidence="12">
    <location>
        <begin position="287"/>
        <end position="510"/>
    </location>
</feature>
<keyword evidence="2 11" id="KW-0677">Repeat</keyword>
<keyword evidence="4 11" id="KW-0227">DNA damage</keyword>
<keyword evidence="11" id="KW-0175">Coiled coil</keyword>
<keyword evidence="14" id="KW-1185">Reference proteome</keyword>
<comment type="function">
    <text evidence="11">Probably plays a role in ribosome assembly or function. May be involved in resolution of branched DNA intermediates that result from template switching in postreplication gaps. Binds DNA and has ATPase activity.</text>
</comment>
<evidence type="ECO:0000256" key="2">
    <source>
        <dbReference type="ARBA" id="ARBA00022737"/>
    </source>
</evidence>
<dbReference type="GO" id="GO:0003746">
    <property type="term" value="F:translation elongation factor activity"/>
    <property type="evidence" value="ECO:0007669"/>
    <property type="project" value="UniProtKB-KW"/>
</dbReference>
<dbReference type="GO" id="GO:0043022">
    <property type="term" value="F:ribosome binding"/>
    <property type="evidence" value="ECO:0007669"/>
    <property type="project" value="UniProtKB-UniRule"/>
</dbReference>